<sequence>MQTHHQGRHPGEEGPGRQPEEEGQQGGRPVSHDADLYKERNTVERLINKLKAWRGIATRYDKTPESYLAGFHLRASMIWIKDLTRTTH</sequence>
<evidence type="ECO:0000256" key="1">
    <source>
        <dbReference type="SAM" id="MobiDB-lite"/>
    </source>
</evidence>
<feature type="region of interest" description="Disordered" evidence="1">
    <location>
        <begin position="1"/>
        <end position="38"/>
    </location>
</feature>
<accession>A0A060ZXG5</accession>
<protein>
    <submittedName>
        <fullName evidence="2 3">Transposase</fullName>
    </submittedName>
</protein>
<gene>
    <name evidence="3" type="ORF">J2Z30_000475</name>
    <name evidence="2" type="ORF">SIRAN7067</name>
</gene>
<evidence type="ECO:0000313" key="3">
    <source>
        <dbReference type="EMBL" id="MBP2059479.1"/>
    </source>
</evidence>
<name>A0A060ZXG5_9ACTN</name>
<dbReference type="EMBL" id="JAGGLR010000001">
    <property type="protein sequence ID" value="MBP2059479.1"/>
    <property type="molecule type" value="Genomic_DNA"/>
</dbReference>
<dbReference type="EMBL" id="LK022848">
    <property type="protein sequence ID" value="CDR10785.1"/>
    <property type="molecule type" value="Genomic_DNA"/>
</dbReference>
<keyword evidence="4" id="KW-1185">Reference proteome</keyword>
<dbReference type="PATRIC" id="fig|576784.4.peg.7230"/>
<feature type="compositionally biased region" description="Basic and acidic residues" evidence="1">
    <location>
        <begin position="9"/>
        <end position="20"/>
    </location>
</feature>
<dbReference type="HOGENOM" id="CLU_2467690_0_0_11"/>
<proteinExistence type="predicted"/>
<dbReference type="AlphaFoldDB" id="A0A060ZXG5"/>
<evidence type="ECO:0000313" key="2">
    <source>
        <dbReference type="EMBL" id="CDR10785.1"/>
    </source>
</evidence>
<reference evidence="2" key="1">
    <citation type="submission" date="2014-05" db="EMBL/GenBank/DDBJ databases">
        <authorList>
            <person name="Horn Fabian"/>
        </authorList>
    </citation>
    <scope>NUCLEOTIDE SEQUENCE</scope>
</reference>
<evidence type="ECO:0000313" key="4">
    <source>
        <dbReference type="Proteomes" id="UP000756710"/>
    </source>
</evidence>
<reference evidence="3 4" key="2">
    <citation type="submission" date="2021-03" db="EMBL/GenBank/DDBJ databases">
        <title>Genomic Encyclopedia of Type Strains, Phase IV (KMG-IV): sequencing the most valuable type-strain genomes for metagenomic binning, comparative biology and taxonomic classification.</title>
        <authorList>
            <person name="Goeker M."/>
        </authorList>
    </citation>
    <scope>NUCLEOTIDE SEQUENCE [LARGE SCALE GENOMIC DNA]</scope>
    <source>
        <strain evidence="3 4">DSM 41954</strain>
    </source>
</reference>
<organism evidence="2">
    <name type="scientific">Streptomyces iranensis</name>
    <dbReference type="NCBI Taxonomy" id="576784"/>
    <lineage>
        <taxon>Bacteria</taxon>
        <taxon>Bacillati</taxon>
        <taxon>Actinomycetota</taxon>
        <taxon>Actinomycetes</taxon>
        <taxon>Kitasatosporales</taxon>
        <taxon>Streptomycetaceae</taxon>
        <taxon>Streptomyces</taxon>
        <taxon>Streptomyces violaceusniger group</taxon>
    </lineage>
</organism>
<dbReference type="Proteomes" id="UP000756710">
    <property type="component" value="Unassembled WGS sequence"/>
</dbReference>